<evidence type="ECO:0000256" key="3">
    <source>
        <dbReference type="ARBA" id="ARBA00022729"/>
    </source>
</evidence>
<keyword evidence="5" id="KW-0788">Thiol protease</keyword>
<feature type="signal peptide" evidence="8">
    <location>
        <begin position="1"/>
        <end position="33"/>
    </location>
</feature>
<dbReference type="GO" id="GO:0006508">
    <property type="term" value="P:proteolysis"/>
    <property type="evidence" value="ECO:0007669"/>
    <property type="project" value="UniProtKB-KW"/>
</dbReference>
<dbReference type="InterPro" id="IPR051794">
    <property type="entry name" value="PG_Endopeptidase_C40"/>
</dbReference>
<dbReference type="Pfam" id="PF24568">
    <property type="entry name" value="CC_PcsB"/>
    <property type="match status" value="1"/>
</dbReference>
<evidence type="ECO:0000313" key="11">
    <source>
        <dbReference type="Proteomes" id="UP000478463"/>
    </source>
</evidence>
<name>A0A6L7ITK2_9ACTN</name>
<evidence type="ECO:0000256" key="8">
    <source>
        <dbReference type="SAM" id="SignalP"/>
    </source>
</evidence>
<evidence type="ECO:0000256" key="2">
    <source>
        <dbReference type="ARBA" id="ARBA00022670"/>
    </source>
</evidence>
<reference evidence="10 11" key="1">
    <citation type="submission" date="2020-10" db="EMBL/GenBank/DDBJ databases">
        <title>Eggerthella sp. nov., isolated from human feces.</title>
        <authorList>
            <person name="Yajun G."/>
        </authorList>
    </citation>
    <scope>NUCLEOTIDE SEQUENCE [LARGE SCALE GENOMIC DNA]</scope>
    <source>
        <strain evidence="10 11">HF-1101</strain>
    </source>
</reference>
<dbReference type="Proteomes" id="UP000478463">
    <property type="component" value="Chromosome"/>
</dbReference>
<evidence type="ECO:0000256" key="7">
    <source>
        <dbReference type="SAM" id="MobiDB-lite"/>
    </source>
</evidence>
<gene>
    <name evidence="10" type="ORF">GS424_012125</name>
</gene>
<dbReference type="PROSITE" id="PS51318">
    <property type="entry name" value="TAT"/>
    <property type="match status" value="1"/>
</dbReference>
<dbReference type="KEGG" id="egd:GS424_012125"/>
<evidence type="ECO:0000256" key="1">
    <source>
        <dbReference type="ARBA" id="ARBA00007074"/>
    </source>
</evidence>
<feature type="coiled-coil region" evidence="6">
    <location>
        <begin position="36"/>
        <end position="98"/>
    </location>
</feature>
<dbReference type="GO" id="GO:0008234">
    <property type="term" value="F:cysteine-type peptidase activity"/>
    <property type="evidence" value="ECO:0007669"/>
    <property type="project" value="UniProtKB-KW"/>
</dbReference>
<evidence type="ECO:0000256" key="4">
    <source>
        <dbReference type="ARBA" id="ARBA00022801"/>
    </source>
</evidence>
<proteinExistence type="inferred from homology"/>
<dbReference type="InterPro" id="IPR006311">
    <property type="entry name" value="TAT_signal"/>
</dbReference>
<dbReference type="PANTHER" id="PTHR47359">
    <property type="entry name" value="PEPTIDOGLYCAN DL-ENDOPEPTIDASE CWLO"/>
    <property type="match status" value="1"/>
</dbReference>
<dbReference type="InterPro" id="IPR000064">
    <property type="entry name" value="NLP_P60_dom"/>
</dbReference>
<keyword evidence="4" id="KW-0378">Hydrolase</keyword>
<dbReference type="PANTHER" id="PTHR47359:SF3">
    <property type="entry name" value="NLP_P60 DOMAIN-CONTAINING PROTEIN-RELATED"/>
    <property type="match status" value="1"/>
</dbReference>
<dbReference type="InterPro" id="IPR038765">
    <property type="entry name" value="Papain-like_cys_pep_sf"/>
</dbReference>
<dbReference type="PROSITE" id="PS51935">
    <property type="entry name" value="NLPC_P60"/>
    <property type="match status" value="1"/>
</dbReference>
<feature type="region of interest" description="Disordered" evidence="7">
    <location>
        <begin position="222"/>
        <end position="259"/>
    </location>
</feature>
<feature type="compositionally biased region" description="Gly residues" evidence="7">
    <location>
        <begin position="238"/>
        <end position="259"/>
    </location>
</feature>
<organism evidence="10 11">
    <name type="scientific">Eggerthella guodeyinii</name>
    <dbReference type="NCBI Taxonomy" id="2690837"/>
    <lineage>
        <taxon>Bacteria</taxon>
        <taxon>Bacillati</taxon>
        <taxon>Actinomycetota</taxon>
        <taxon>Coriobacteriia</taxon>
        <taxon>Eggerthellales</taxon>
        <taxon>Eggerthellaceae</taxon>
        <taxon>Eggerthella</taxon>
    </lineage>
</organism>
<keyword evidence="2" id="KW-0645">Protease</keyword>
<dbReference type="EMBL" id="CP063310">
    <property type="protein sequence ID" value="QOS67262.1"/>
    <property type="molecule type" value="Genomic_DNA"/>
</dbReference>
<dbReference type="Gene3D" id="6.10.250.3150">
    <property type="match status" value="1"/>
</dbReference>
<evidence type="ECO:0000313" key="10">
    <source>
        <dbReference type="EMBL" id="QOS67262.1"/>
    </source>
</evidence>
<dbReference type="SUPFAM" id="SSF54001">
    <property type="entry name" value="Cysteine proteinases"/>
    <property type="match status" value="1"/>
</dbReference>
<accession>A0A6L7ITK2</accession>
<dbReference type="Gene3D" id="3.90.1720.10">
    <property type="entry name" value="endopeptidase domain like (from Nostoc punctiforme)"/>
    <property type="match status" value="1"/>
</dbReference>
<comment type="similarity">
    <text evidence="1">Belongs to the peptidase C40 family.</text>
</comment>
<dbReference type="Pfam" id="PF00877">
    <property type="entry name" value="NLPC_P60"/>
    <property type="match status" value="1"/>
</dbReference>
<protein>
    <submittedName>
        <fullName evidence="10">C40 family peptidase</fullName>
    </submittedName>
</protein>
<evidence type="ECO:0000259" key="9">
    <source>
        <dbReference type="PROSITE" id="PS51935"/>
    </source>
</evidence>
<keyword evidence="6" id="KW-0175">Coiled coil</keyword>
<dbReference type="AlphaFoldDB" id="A0A6L7ITK2"/>
<sequence>MSEHTIGLSRRTFLTGAAALGALSVMAPTTAFAETAAEKQAEADAVRNQLIGLQTDLEAAEISYYAALDERDAAQTAMEAEQAKIDDANSQISDLQDKLGTRARNMYRNGSTSFVDFVLGAASFEEFTQNWDLLNKMNENDADMVDQTKTLREELQTAKDEYSRQEQIASAKAEEAKQIQSEVQAKVDQATELVSSLDAEAQELLQQEQAAAAAAAAAEAAAEAERQRQAEAAANTGNSGGGSGSSGGGGGGTSGGGGGGSVVYPSRPVGSYDSVVGYAMSRIGCPYIWGAEGPDSFDCSGLVTWAYRQVGISLPHQSEAQYSAASYVGSVSEARPGDVLWRYGHVGIAVSSGGSHYVHAPTFNAYVRDTDPLSWAQFTNCLQF</sequence>
<dbReference type="RefSeq" id="WP_160942772.1">
    <property type="nucleotide sequence ID" value="NZ_CP063310.1"/>
</dbReference>
<feature type="chain" id="PRO_5035175220" evidence="8">
    <location>
        <begin position="34"/>
        <end position="384"/>
    </location>
</feature>
<evidence type="ECO:0000256" key="6">
    <source>
        <dbReference type="SAM" id="Coils"/>
    </source>
</evidence>
<dbReference type="InterPro" id="IPR057309">
    <property type="entry name" value="PcsB_CC"/>
</dbReference>
<evidence type="ECO:0000256" key="5">
    <source>
        <dbReference type="ARBA" id="ARBA00022807"/>
    </source>
</evidence>
<feature type="domain" description="NlpC/P60" evidence="9">
    <location>
        <begin position="269"/>
        <end position="384"/>
    </location>
</feature>
<keyword evidence="3 8" id="KW-0732">Signal</keyword>